<reference evidence="5" key="1">
    <citation type="submission" date="2013-04" db="EMBL/GenBank/DDBJ databases">
        <authorList>
            <person name="Qu J."/>
            <person name="Murali S.C."/>
            <person name="Bandaranaike D."/>
            <person name="Bellair M."/>
            <person name="Blankenburg K."/>
            <person name="Chao H."/>
            <person name="Dinh H."/>
            <person name="Doddapaneni H."/>
            <person name="Downs B."/>
            <person name="Dugan-Rocha S."/>
            <person name="Elkadiri S."/>
            <person name="Gnanaolivu R.D."/>
            <person name="Hernandez B."/>
            <person name="Javaid M."/>
            <person name="Jayaseelan J.C."/>
            <person name="Lee S."/>
            <person name="Li M."/>
            <person name="Ming W."/>
            <person name="Munidasa M."/>
            <person name="Muniz J."/>
            <person name="Nguyen L."/>
            <person name="Ongeri F."/>
            <person name="Osuji N."/>
            <person name="Pu L.-L."/>
            <person name="Puazo M."/>
            <person name="Qu C."/>
            <person name="Quiroz J."/>
            <person name="Raj R."/>
            <person name="Weissenberger G."/>
            <person name="Xin Y."/>
            <person name="Zou X."/>
            <person name="Han Y."/>
            <person name="Richards S."/>
            <person name="Worley K."/>
            <person name="Muzny D."/>
            <person name="Gibbs R."/>
        </authorList>
    </citation>
    <scope>NUCLEOTIDE SEQUENCE</scope>
    <source>
        <strain evidence="5">Sampled in the wild</strain>
    </source>
</reference>
<evidence type="ECO:0000259" key="4">
    <source>
        <dbReference type="Pfam" id="PF01974"/>
    </source>
</evidence>
<evidence type="ECO:0000256" key="3">
    <source>
        <dbReference type="ARBA" id="ARBA00034031"/>
    </source>
</evidence>
<sequence length="407" mass="45857">MRKKKMRWKLLKKFPSRPLDDVNKCSDGVLNSSGECEIVEINDRKTSRSGEWGGKRENFETDDDVIVVSVDDGDHSLNYASDKCRRLLSYSSPKDVVLPLGKRQNEAKGNDTGRNTYDKYKFLKKKENDNGKEMLEGKADLSKCDDVEELYRKGNGFRNCDDKDKTGSTAGSVKSEGEVSPCIVIADSDSEDDTEKGPHWESDPSDLLPSLEWLKLFPEEAFFLAYGLGCVQVWDARKTEVEDEIVKIKEKRSPKQHDYPVSVNSISKKDDSMNSALSPCNLENSDDTLPMVSSCDEAKAMSLEELWNAFRLSRALQSSVPFETSYAVYHHFRSKGWVVKPGIRFGGDFYFALNFDRKLLYKDGPSFYHASYLVVIDSSLPHEGSAITWNTLAGLNRLAENVAKVSL</sequence>
<keyword evidence="6" id="KW-1185">Reference proteome</keyword>
<organism evidence="5 6">
    <name type="scientific">Ladona fulva</name>
    <name type="common">Scarce chaser dragonfly</name>
    <name type="synonym">Libellula fulva</name>
    <dbReference type="NCBI Taxonomy" id="123851"/>
    <lineage>
        <taxon>Eukaryota</taxon>
        <taxon>Metazoa</taxon>
        <taxon>Ecdysozoa</taxon>
        <taxon>Arthropoda</taxon>
        <taxon>Hexapoda</taxon>
        <taxon>Insecta</taxon>
        <taxon>Pterygota</taxon>
        <taxon>Palaeoptera</taxon>
        <taxon>Odonata</taxon>
        <taxon>Epiprocta</taxon>
        <taxon>Anisoptera</taxon>
        <taxon>Libelluloidea</taxon>
        <taxon>Libellulidae</taxon>
        <taxon>Ladona</taxon>
    </lineage>
</organism>
<reference evidence="5" key="2">
    <citation type="submission" date="2017-10" db="EMBL/GenBank/DDBJ databases">
        <title>Ladona fulva Genome sequencing and assembly.</title>
        <authorList>
            <person name="Murali S."/>
            <person name="Richards S."/>
            <person name="Bandaranaike D."/>
            <person name="Bellair M."/>
            <person name="Blankenburg K."/>
            <person name="Chao H."/>
            <person name="Dinh H."/>
            <person name="Doddapaneni H."/>
            <person name="Dugan-Rocha S."/>
            <person name="Elkadiri S."/>
            <person name="Gnanaolivu R."/>
            <person name="Hernandez B."/>
            <person name="Skinner E."/>
            <person name="Javaid M."/>
            <person name="Lee S."/>
            <person name="Li M."/>
            <person name="Ming W."/>
            <person name="Munidasa M."/>
            <person name="Muniz J."/>
            <person name="Nguyen L."/>
            <person name="Hughes D."/>
            <person name="Osuji N."/>
            <person name="Pu L.-L."/>
            <person name="Puazo M."/>
            <person name="Qu C."/>
            <person name="Quiroz J."/>
            <person name="Raj R."/>
            <person name="Weissenberger G."/>
            <person name="Xin Y."/>
            <person name="Zou X."/>
            <person name="Han Y."/>
            <person name="Worley K."/>
            <person name="Muzny D."/>
            <person name="Gibbs R."/>
        </authorList>
    </citation>
    <scope>NUCLEOTIDE SEQUENCE</scope>
    <source>
        <strain evidence="5">Sampled in the wild</strain>
    </source>
</reference>
<dbReference type="GO" id="GO:0005737">
    <property type="term" value="C:cytoplasm"/>
    <property type="evidence" value="ECO:0007669"/>
    <property type="project" value="TreeGrafter"/>
</dbReference>
<dbReference type="SUPFAM" id="SSF53032">
    <property type="entry name" value="tRNA-intron endonuclease catalytic domain-like"/>
    <property type="match status" value="1"/>
</dbReference>
<evidence type="ECO:0000256" key="1">
    <source>
        <dbReference type="ARBA" id="ARBA00008078"/>
    </source>
</evidence>
<dbReference type="OrthoDB" id="10249562at2759"/>
<dbReference type="GO" id="GO:0000379">
    <property type="term" value="P:tRNA-type intron splice site recognition and cleavage"/>
    <property type="evidence" value="ECO:0007669"/>
    <property type="project" value="TreeGrafter"/>
</dbReference>
<accession>A0A8K0P8Q5</accession>
<comment type="similarity">
    <text evidence="1">Belongs to the tRNA-intron endonuclease family.</text>
</comment>
<dbReference type="InterPro" id="IPR036167">
    <property type="entry name" value="tRNA_intron_Endo_cat-like_sf"/>
</dbReference>
<dbReference type="InterPro" id="IPR006676">
    <property type="entry name" value="tRNA_splic"/>
</dbReference>
<evidence type="ECO:0000256" key="2">
    <source>
        <dbReference type="ARBA" id="ARBA00012573"/>
    </source>
</evidence>
<dbReference type="EC" id="4.6.1.16" evidence="2"/>
<dbReference type="GO" id="GO:0000213">
    <property type="term" value="F:tRNA-intron lyase activity"/>
    <property type="evidence" value="ECO:0007669"/>
    <property type="project" value="UniProtKB-EC"/>
</dbReference>
<evidence type="ECO:0000313" key="6">
    <source>
        <dbReference type="Proteomes" id="UP000792457"/>
    </source>
</evidence>
<dbReference type="AlphaFoldDB" id="A0A8K0P8Q5"/>
<dbReference type="PANTHER" id="PTHR21227:SF0">
    <property type="entry name" value="TRNA-SPLICING ENDONUCLEASE SUBUNIT SEN2"/>
    <property type="match status" value="1"/>
</dbReference>
<dbReference type="CDD" id="cd22363">
    <property type="entry name" value="tRNA-intron_lyase_C"/>
    <property type="match status" value="1"/>
</dbReference>
<dbReference type="Gene3D" id="3.40.1350.10">
    <property type="match status" value="1"/>
</dbReference>
<evidence type="ECO:0000313" key="5">
    <source>
        <dbReference type="EMBL" id="KAG8237292.1"/>
    </source>
</evidence>
<dbReference type="Pfam" id="PF01974">
    <property type="entry name" value="tRNA_int_endo"/>
    <property type="match status" value="1"/>
</dbReference>
<comment type="catalytic activity">
    <reaction evidence="3">
        <text>pretRNA = a 3'-half-tRNA molecule with a 5'-OH end + a 5'-half-tRNA molecule with a 2',3'-cyclic phosphate end + an intron with a 2',3'-cyclic phosphate and a 5'-hydroxyl terminus.</text>
        <dbReference type="EC" id="4.6.1.16"/>
    </reaction>
</comment>
<dbReference type="EMBL" id="KZ309147">
    <property type="protein sequence ID" value="KAG8237292.1"/>
    <property type="molecule type" value="Genomic_DNA"/>
</dbReference>
<dbReference type="GO" id="GO:0000214">
    <property type="term" value="C:tRNA-intron endonuclease complex"/>
    <property type="evidence" value="ECO:0007669"/>
    <property type="project" value="TreeGrafter"/>
</dbReference>
<dbReference type="Proteomes" id="UP000792457">
    <property type="component" value="Unassembled WGS sequence"/>
</dbReference>
<feature type="domain" description="tRNA intron endonuclease catalytic" evidence="4">
    <location>
        <begin position="322"/>
        <end position="404"/>
    </location>
</feature>
<dbReference type="InterPro" id="IPR006677">
    <property type="entry name" value="tRNA_intron_Endonuc_cat-like"/>
</dbReference>
<protein>
    <recommendedName>
        <fullName evidence="2">tRNA-intron lyase</fullName>
        <ecNumber evidence="2">4.6.1.16</ecNumber>
    </recommendedName>
</protein>
<comment type="caution">
    <text evidence="5">The sequence shown here is derived from an EMBL/GenBank/DDBJ whole genome shotgun (WGS) entry which is preliminary data.</text>
</comment>
<name>A0A8K0P8Q5_LADFU</name>
<proteinExistence type="inferred from homology"/>
<dbReference type="PANTHER" id="PTHR21227">
    <property type="entry name" value="TRNA-SPLICING ENDONUCLEASE SUBUNIT SEN2"/>
    <property type="match status" value="1"/>
</dbReference>
<dbReference type="InterPro" id="IPR011856">
    <property type="entry name" value="tRNA_endonuc-like_dom_sf"/>
</dbReference>
<gene>
    <name evidence="5" type="ORF">J437_LFUL016205</name>
</gene>
<dbReference type="GO" id="GO:0003676">
    <property type="term" value="F:nucleic acid binding"/>
    <property type="evidence" value="ECO:0007669"/>
    <property type="project" value="InterPro"/>
</dbReference>